<evidence type="ECO:0000313" key="3">
    <source>
        <dbReference type="Proteomes" id="UP000887013"/>
    </source>
</evidence>
<keyword evidence="3" id="KW-1185">Reference proteome</keyword>
<feature type="compositionally biased region" description="Basic and acidic residues" evidence="1">
    <location>
        <begin position="96"/>
        <end position="106"/>
    </location>
</feature>
<dbReference type="OrthoDB" id="10414949at2759"/>
<feature type="region of interest" description="Disordered" evidence="1">
    <location>
        <begin position="69"/>
        <end position="109"/>
    </location>
</feature>
<protein>
    <submittedName>
        <fullName evidence="2">Uncharacterized protein</fullName>
    </submittedName>
</protein>
<comment type="caution">
    <text evidence="2">The sequence shown here is derived from an EMBL/GenBank/DDBJ whole genome shotgun (WGS) entry which is preliminary data.</text>
</comment>
<dbReference type="Proteomes" id="UP000887013">
    <property type="component" value="Unassembled WGS sequence"/>
</dbReference>
<sequence>MSIQVFNLIKLQIVFSTDVSEIILAHVRFITNQIFPLSSLTYPIAQFGRTLNPTQPSAGIKGHFSGLKDSPFPSMEKGSQPVHRGWSTLKSPNHPTAKESFPEKQGLRKGSKTCAKTSLSLSLSFFASGSLFRPDQWGTLEVGAAC</sequence>
<gene>
    <name evidence="2" type="ORF">NPIL_502931</name>
</gene>
<dbReference type="AlphaFoldDB" id="A0A8X6Q5U4"/>
<dbReference type="EMBL" id="BMAW01075519">
    <property type="protein sequence ID" value="GFT97401.1"/>
    <property type="molecule type" value="Genomic_DNA"/>
</dbReference>
<name>A0A8X6Q5U4_NEPPI</name>
<evidence type="ECO:0000256" key="1">
    <source>
        <dbReference type="SAM" id="MobiDB-lite"/>
    </source>
</evidence>
<proteinExistence type="predicted"/>
<reference evidence="2" key="1">
    <citation type="submission" date="2020-08" db="EMBL/GenBank/DDBJ databases">
        <title>Multicomponent nature underlies the extraordinary mechanical properties of spider dragline silk.</title>
        <authorList>
            <person name="Kono N."/>
            <person name="Nakamura H."/>
            <person name="Mori M."/>
            <person name="Yoshida Y."/>
            <person name="Ohtoshi R."/>
            <person name="Malay A.D."/>
            <person name="Moran D.A.P."/>
            <person name="Tomita M."/>
            <person name="Numata K."/>
            <person name="Arakawa K."/>
        </authorList>
    </citation>
    <scope>NUCLEOTIDE SEQUENCE</scope>
</reference>
<organism evidence="2 3">
    <name type="scientific">Nephila pilipes</name>
    <name type="common">Giant wood spider</name>
    <name type="synonym">Nephila maculata</name>
    <dbReference type="NCBI Taxonomy" id="299642"/>
    <lineage>
        <taxon>Eukaryota</taxon>
        <taxon>Metazoa</taxon>
        <taxon>Ecdysozoa</taxon>
        <taxon>Arthropoda</taxon>
        <taxon>Chelicerata</taxon>
        <taxon>Arachnida</taxon>
        <taxon>Araneae</taxon>
        <taxon>Araneomorphae</taxon>
        <taxon>Entelegynae</taxon>
        <taxon>Araneoidea</taxon>
        <taxon>Nephilidae</taxon>
        <taxon>Nephila</taxon>
    </lineage>
</organism>
<accession>A0A8X6Q5U4</accession>
<evidence type="ECO:0000313" key="2">
    <source>
        <dbReference type="EMBL" id="GFT97401.1"/>
    </source>
</evidence>